<dbReference type="Pfam" id="PF10318">
    <property type="entry name" value="7TM_GPCR_Srh"/>
    <property type="match status" value="1"/>
</dbReference>
<comment type="caution">
    <text evidence="2">The sequence shown here is derived from an EMBL/GenBank/DDBJ whole genome shotgun (WGS) entry which is preliminary data.</text>
</comment>
<evidence type="ECO:0000313" key="3">
    <source>
        <dbReference type="Proteomes" id="UP001201812"/>
    </source>
</evidence>
<keyword evidence="3" id="KW-1185">Reference proteome</keyword>
<sequence>MDQYLELLKLSHPYRVILVINAVISTILYPYLLYLLIYRSPKEIMMCMRIHLFNATTTCYVVVIVLALWQPIPVMSLLAGYSAGPLRHIGDWINIYANELAVALILNLVQAYTMAYLLYYSVIKPSSRIATWMRSHRKTAICYAILISIVLSLTVILIHYTRNSPEELNEMIDDMSPELQALIVAVAQHESSFVSYSRVKWTKGLGVIYVIFLKSIVVGEVIVLTIMTYKSAKEIQLTKKIVRPSTHQVQMMVFRTFVLKSIFFLLFFLAPLTVVLLSLSGAFQSLWPPFIMYTLWSLHTPLLYIQILVLMRPYRRFTCALMIRTFNFLRSLKCKGNSGREHLDQSSSQISHTKSSATLITGTGSEVIPDRNTKVHPISSDNILRMEDHRRQSLKALGILERKTQIESLLEEHRRQLLRALGILKRKPQIKSVLEEQRWQSLKALGILKRKPQIESIS</sequence>
<dbReference type="InterPro" id="IPR019422">
    <property type="entry name" value="7TM_GPCR_serpentine_rcpt_Srh"/>
</dbReference>
<dbReference type="PANTHER" id="PTHR22941">
    <property type="entry name" value="SERPENTINE RECEPTOR"/>
    <property type="match status" value="1"/>
</dbReference>
<reference evidence="2" key="1">
    <citation type="submission" date="2022-01" db="EMBL/GenBank/DDBJ databases">
        <title>Genome Sequence Resource for Two Populations of Ditylenchus destructor, the Migratory Endoparasitic Phytonematode.</title>
        <authorList>
            <person name="Zhang H."/>
            <person name="Lin R."/>
            <person name="Xie B."/>
        </authorList>
    </citation>
    <scope>NUCLEOTIDE SEQUENCE</scope>
    <source>
        <strain evidence="2">BazhouSP</strain>
    </source>
</reference>
<feature type="transmembrane region" description="Helical" evidence="1">
    <location>
        <begin position="290"/>
        <end position="311"/>
    </location>
</feature>
<dbReference type="Proteomes" id="UP001201812">
    <property type="component" value="Unassembled WGS sequence"/>
</dbReference>
<dbReference type="InterPro" id="IPR053220">
    <property type="entry name" value="Nematode_rcpt-like_serp_H"/>
</dbReference>
<feature type="transmembrane region" description="Helical" evidence="1">
    <location>
        <begin position="257"/>
        <end position="278"/>
    </location>
</feature>
<proteinExistence type="predicted"/>
<keyword evidence="1" id="KW-0812">Transmembrane</keyword>
<gene>
    <name evidence="2" type="ORF">DdX_16732</name>
</gene>
<feature type="transmembrane region" description="Helical" evidence="1">
    <location>
        <begin position="50"/>
        <end position="69"/>
    </location>
</feature>
<evidence type="ECO:0000313" key="2">
    <source>
        <dbReference type="EMBL" id="KAI1700397.1"/>
    </source>
</evidence>
<keyword evidence="1" id="KW-1133">Transmembrane helix</keyword>
<organism evidence="2 3">
    <name type="scientific">Ditylenchus destructor</name>
    <dbReference type="NCBI Taxonomy" id="166010"/>
    <lineage>
        <taxon>Eukaryota</taxon>
        <taxon>Metazoa</taxon>
        <taxon>Ecdysozoa</taxon>
        <taxon>Nematoda</taxon>
        <taxon>Chromadorea</taxon>
        <taxon>Rhabditida</taxon>
        <taxon>Tylenchina</taxon>
        <taxon>Tylenchomorpha</taxon>
        <taxon>Sphaerularioidea</taxon>
        <taxon>Anguinidae</taxon>
        <taxon>Anguininae</taxon>
        <taxon>Ditylenchus</taxon>
    </lineage>
</organism>
<keyword evidence="1" id="KW-0472">Membrane</keyword>
<feature type="transmembrane region" description="Helical" evidence="1">
    <location>
        <begin position="100"/>
        <end position="119"/>
    </location>
</feature>
<dbReference type="EMBL" id="JAKKPZ010000146">
    <property type="protein sequence ID" value="KAI1700397.1"/>
    <property type="molecule type" value="Genomic_DNA"/>
</dbReference>
<dbReference type="AlphaFoldDB" id="A0AAD4MQB2"/>
<feature type="transmembrane region" description="Helical" evidence="1">
    <location>
        <begin position="16"/>
        <end position="38"/>
    </location>
</feature>
<name>A0AAD4MQB2_9BILA</name>
<protein>
    <submittedName>
        <fullName evidence="2">Serpentine type 7TM GPCR chemoreceptor srh domain-containing protein</fullName>
    </submittedName>
</protein>
<evidence type="ECO:0000256" key="1">
    <source>
        <dbReference type="SAM" id="Phobius"/>
    </source>
</evidence>
<feature type="transmembrane region" description="Helical" evidence="1">
    <location>
        <begin position="140"/>
        <end position="161"/>
    </location>
</feature>
<feature type="transmembrane region" description="Helical" evidence="1">
    <location>
        <begin position="207"/>
        <end position="229"/>
    </location>
</feature>
<accession>A0AAD4MQB2</accession>